<dbReference type="OrthoDB" id="7056813at2"/>
<evidence type="ECO:0000256" key="1">
    <source>
        <dbReference type="ARBA" id="ARBA00023015"/>
    </source>
</evidence>
<dbReference type="AlphaFoldDB" id="A0A1G5IAY7"/>
<keyword evidence="5" id="KW-1185">Reference proteome</keyword>
<keyword evidence="1" id="KW-0805">Transcription regulation</keyword>
<evidence type="ECO:0000313" key="5">
    <source>
        <dbReference type="Proteomes" id="UP000199502"/>
    </source>
</evidence>
<accession>A0A1G5IAY7</accession>
<keyword evidence="2" id="KW-0804">Transcription</keyword>
<dbReference type="Pfam" id="PF13305">
    <property type="entry name" value="TetR_C_33"/>
    <property type="match status" value="1"/>
</dbReference>
<dbReference type="STRING" id="336292.SAMN05660710_02538"/>
<evidence type="ECO:0000259" key="3">
    <source>
        <dbReference type="Pfam" id="PF13305"/>
    </source>
</evidence>
<dbReference type="SUPFAM" id="SSF48498">
    <property type="entry name" value="Tetracyclin repressor-like, C-terminal domain"/>
    <property type="match status" value="1"/>
</dbReference>
<dbReference type="InterPro" id="IPR036271">
    <property type="entry name" value="Tet_transcr_reg_TetR-rel_C_sf"/>
</dbReference>
<dbReference type="InterPro" id="IPR025996">
    <property type="entry name" value="MT1864/Rv1816-like_C"/>
</dbReference>
<sequence>MAKNLTSEPSLGLHERALLAGLDLLDARQAQVPALVEVATELNIPICDLGRLFPNEEALYCAAAENALLHLMDICTRSVVQVDPQDPFAQFHSLGEAYLKWAHEHPRQFRLLSERRVIDILTQPQLRRYVDALHELMTRMLMRARDDGQLHPREDIQALAITARSFAFGLARLIVDRRMEEWYPGADPLEAARHALSDFIRRMARSTTPPS</sequence>
<protein>
    <submittedName>
        <fullName evidence="4">Transcriptional regulator, TetR family</fullName>
    </submittedName>
</protein>
<feature type="domain" description="HTH-type transcriptional regulator MT1864/Rv1816-like C-terminal" evidence="3">
    <location>
        <begin position="92"/>
        <end position="197"/>
    </location>
</feature>
<dbReference type="RefSeq" id="WP_090744994.1">
    <property type="nucleotide sequence ID" value="NZ_FMVT01000008.1"/>
</dbReference>
<evidence type="ECO:0000256" key="2">
    <source>
        <dbReference type="ARBA" id="ARBA00023163"/>
    </source>
</evidence>
<reference evidence="4 5" key="1">
    <citation type="submission" date="2016-10" db="EMBL/GenBank/DDBJ databases">
        <authorList>
            <person name="de Groot N.N."/>
        </authorList>
    </citation>
    <scope>NUCLEOTIDE SEQUENCE [LARGE SCALE GENOMIC DNA]</scope>
    <source>
        <strain evidence="4 5">CGMCC 1.8925</strain>
    </source>
</reference>
<organism evidence="4 5">
    <name type="scientific">Paracoccus tibetensis</name>
    <dbReference type="NCBI Taxonomy" id="336292"/>
    <lineage>
        <taxon>Bacteria</taxon>
        <taxon>Pseudomonadati</taxon>
        <taxon>Pseudomonadota</taxon>
        <taxon>Alphaproteobacteria</taxon>
        <taxon>Rhodobacterales</taxon>
        <taxon>Paracoccaceae</taxon>
        <taxon>Paracoccus</taxon>
    </lineage>
</organism>
<evidence type="ECO:0000313" key="4">
    <source>
        <dbReference type="EMBL" id="SCY72951.1"/>
    </source>
</evidence>
<dbReference type="Proteomes" id="UP000199502">
    <property type="component" value="Unassembled WGS sequence"/>
</dbReference>
<name>A0A1G5IAY7_9RHOB</name>
<dbReference type="EMBL" id="FMVT01000008">
    <property type="protein sequence ID" value="SCY72951.1"/>
    <property type="molecule type" value="Genomic_DNA"/>
</dbReference>
<proteinExistence type="predicted"/>
<dbReference type="Gene3D" id="1.10.357.10">
    <property type="entry name" value="Tetracycline Repressor, domain 2"/>
    <property type="match status" value="1"/>
</dbReference>
<gene>
    <name evidence="4" type="ORF">SAMN05660710_02538</name>
</gene>